<evidence type="ECO:0000256" key="3">
    <source>
        <dbReference type="SAM" id="Phobius"/>
    </source>
</evidence>
<proteinExistence type="evidence at transcript level"/>
<feature type="transmembrane region" description="Helical" evidence="3">
    <location>
        <begin position="68"/>
        <end position="91"/>
    </location>
</feature>
<dbReference type="Pfam" id="PF00561">
    <property type="entry name" value="Abhydrolase_1"/>
    <property type="match status" value="1"/>
</dbReference>
<keyword evidence="3" id="KW-0812">Transmembrane</keyword>
<reference evidence="5" key="1">
    <citation type="submission" date="2018-08" db="EMBL/GenBank/DDBJ databases">
        <authorList>
            <person name="Cornetti L."/>
        </authorList>
    </citation>
    <scope>NUCLEOTIDE SEQUENCE</scope>
    <source>
        <strain evidence="5">BE-ASS</strain>
    </source>
</reference>
<dbReference type="EMBL" id="LR024137">
    <property type="protein sequence ID" value="SVE93756.1"/>
    <property type="molecule type" value="mRNA"/>
</dbReference>
<protein>
    <recommendedName>
        <fullName evidence="1">Protein ABHD13</fullName>
    </recommendedName>
    <alternativeName>
        <fullName evidence="2">Alpha/beta hydrolase domain-containing protein 13</fullName>
    </alternativeName>
</protein>
<dbReference type="InterPro" id="IPR029058">
    <property type="entry name" value="AB_hydrolase_fold"/>
</dbReference>
<keyword evidence="3" id="KW-1133">Transmembrane helix</keyword>
<gene>
    <name evidence="5" type="primary">EOG090X09ZU</name>
</gene>
<accession>A0A4Y7NMD5</accession>
<keyword evidence="3" id="KW-0472">Membrane</keyword>
<dbReference type="GO" id="GO:0016020">
    <property type="term" value="C:membrane"/>
    <property type="evidence" value="ECO:0007669"/>
    <property type="project" value="TreeGrafter"/>
</dbReference>
<feature type="domain" description="AB hydrolase-1" evidence="4">
    <location>
        <begin position="148"/>
        <end position="266"/>
    </location>
</feature>
<dbReference type="PANTHER" id="PTHR12277">
    <property type="entry name" value="ALPHA/BETA HYDROLASE DOMAIN-CONTAINING PROTEIN"/>
    <property type="match status" value="1"/>
</dbReference>
<evidence type="ECO:0000259" key="4">
    <source>
        <dbReference type="Pfam" id="PF00561"/>
    </source>
</evidence>
<evidence type="ECO:0000256" key="2">
    <source>
        <dbReference type="ARBA" id="ARBA00042701"/>
    </source>
</evidence>
<sequence length="373" mass="42039">MIICDVYDTSRAQRDSEADLDEERLINRSAPPESNSDFLVIKLIGRIVISVVKQCWALSGAMFITICVFYWIFGGISAFILLCFSAAGIFYRAGDKMLYYPEIPQNSRIFVQAPNTINLPFENLYIKSLDSTKLHAYFLPQPQPLQCPTILFFHGNAGNIGHRLPNIKGLYKNLKANLLIVEYRGYGLSEGNPSESGLYKDAQAALNYLFTRQDVDHTRIFVFGRSLGGSVAIDLASRACNIDKIACLIVENSFTSIPDMAFQILPWKGLKYIPLWLNKNKFLSKKKVTSVRCPTIFVSGLSDQLVPPTMMLDLYTHCGSERKLLLQIPNGDHNGTWTKPGYYAQLERSIQDVCSDRLLHQEQIMTLLSVQTV</sequence>
<organism evidence="5">
    <name type="scientific">Scapholeberis mucronata</name>
    <dbReference type="NCBI Taxonomy" id="202097"/>
    <lineage>
        <taxon>Eukaryota</taxon>
        <taxon>Metazoa</taxon>
        <taxon>Ecdysozoa</taxon>
        <taxon>Arthropoda</taxon>
        <taxon>Crustacea</taxon>
        <taxon>Branchiopoda</taxon>
        <taxon>Diplostraca</taxon>
        <taxon>Cladocera</taxon>
        <taxon>Anomopoda</taxon>
        <taxon>Daphniidae</taxon>
        <taxon>Scapholeberis</taxon>
    </lineage>
</organism>
<evidence type="ECO:0000313" key="5">
    <source>
        <dbReference type="EMBL" id="SVE93756.1"/>
    </source>
</evidence>
<dbReference type="Gene3D" id="3.40.50.1820">
    <property type="entry name" value="alpha/beta hydrolase"/>
    <property type="match status" value="1"/>
</dbReference>
<dbReference type="GO" id="GO:0008474">
    <property type="term" value="F:palmitoyl-(protein) hydrolase activity"/>
    <property type="evidence" value="ECO:0007669"/>
    <property type="project" value="TreeGrafter"/>
</dbReference>
<evidence type="ECO:0000256" key="1">
    <source>
        <dbReference type="ARBA" id="ARBA00040125"/>
    </source>
</evidence>
<dbReference type="AlphaFoldDB" id="A0A4Y7NMD5"/>
<dbReference type="SUPFAM" id="SSF53474">
    <property type="entry name" value="alpha/beta-Hydrolases"/>
    <property type="match status" value="1"/>
</dbReference>
<name>A0A4Y7NMD5_9CRUS</name>
<dbReference type="InterPro" id="IPR000073">
    <property type="entry name" value="AB_hydrolase_1"/>
</dbReference>
<dbReference type="PANTHER" id="PTHR12277:SF81">
    <property type="entry name" value="PROTEIN ABHD13"/>
    <property type="match status" value="1"/>
</dbReference>